<feature type="domain" description="TRIP4/RQT4 C2HC5-type zinc finger" evidence="1">
    <location>
        <begin position="47"/>
        <end position="83"/>
    </location>
</feature>
<evidence type="ECO:0000313" key="2">
    <source>
        <dbReference type="EMBL" id="SJK86251.1"/>
    </source>
</evidence>
<protein>
    <recommendedName>
        <fullName evidence="1">TRIP4/RQT4 C2HC5-type zinc finger domain-containing protein</fullName>
    </recommendedName>
</protein>
<evidence type="ECO:0000313" key="3">
    <source>
        <dbReference type="Proteomes" id="UP000002899"/>
    </source>
</evidence>
<dbReference type="GO" id="GO:0008270">
    <property type="term" value="F:zinc ion binding"/>
    <property type="evidence" value="ECO:0007669"/>
    <property type="project" value="InterPro"/>
</dbReference>
<dbReference type="GO" id="GO:0005634">
    <property type="term" value="C:nucleus"/>
    <property type="evidence" value="ECO:0007669"/>
    <property type="project" value="InterPro"/>
</dbReference>
<name>A0A1R4AB64_BABMR</name>
<sequence length="122" mass="14070">MIRDDAKTDFVEYRKNRDIDKVALAAPSKIKSTKSNVCNKTRKMAVKRCDCQGMTHEIVANCIKCGKLYCSSNHELTNCDFCNGFVADPRSSGYEAWFEQQMQCPDFFKAIKQRDRMIEHES</sequence>
<dbReference type="Proteomes" id="UP000002899">
    <property type="component" value="Chromosome III"/>
</dbReference>
<organism evidence="2 3">
    <name type="scientific">Babesia microti (strain RI)</name>
    <dbReference type="NCBI Taxonomy" id="1133968"/>
    <lineage>
        <taxon>Eukaryota</taxon>
        <taxon>Sar</taxon>
        <taxon>Alveolata</taxon>
        <taxon>Apicomplexa</taxon>
        <taxon>Aconoidasida</taxon>
        <taxon>Piroplasmida</taxon>
        <taxon>Babesiidae</taxon>
        <taxon>Babesia</taxon>
    </lineage>
</organism>
<proteinExistence type="predicted"/>
<dbReference type="InterPro" id="IPR009349">
    <property type="entry name" value="TRIP4/RQT4_C2HC5_Znf"/>
</dbReference>
<dbReference type="OrthoDB" id="338816at2759"/>
<reference evidence="2 3" key="2">
    <citation type="journal article" date="2013" name="PLoS ONE">
        <title>Whole genome mapping and re-organization of the nuclear and mitochondrial genomes of Babesia microti isolates.</title>
        <authorList>
            <person name="Cornillot E."/>
            <person name="Dassouli A."/>
            <person name="Garg A."/>
            <person name="Pachikara N."/>
            <person name="Randazzo S."/>
            <person name="Depoix D."/>
            <person name="Carcy B."/>
            <person name="Delbecq S."/>
            <person name="Frutos R."/>
            <person name="Silva J.C."/>
            <person name="Sutton R."/>
            <person name="Krause P.J."/>
            <person name="Mamoun C.B."/>
        </authorList>
    </citation>
    <scope>NUCLEOTIDE SEQUENCE [LARGE SCALE GENOMIC DNA]</scope>
    <source>
        <strain evidence="2 3">RI</strain>
    </source>
</reference>
<reference evidence="2 3" key="3">
    <citation type="journal article" date="2016" name="Sci. Rep.">
        <title>Genome-wide diversity and gene expression profiling of Babesia microti isolates identify polymorphic genes that mediate host-pathogen interactions.</title>
        <authorList>
            <person name="Silva J.C."/>
            <person name="Cornillot E."/>
            <person name="McCracken C."/>
            <person name="Usmani-Brown S."/>
            <person name="Dwivedi A."/>
            <person name="Ifeonu O.O."/>
            <person name="Crabtree J."/>
            <person name="Gotia H.T."/>
            <person name="Virji A.Z."/>
            <person name="Reynes C."/>
            <person name="Colinge J."/>
            <person name="Kumar V."/>
            <person name="Lawres L."/>
            <person name="Pazzi J.E."/>
            <person name="Pablo J.V."/>
            <person name="Hung C."/>
            <person name="Brancato J."/>
            <person name="Kumari P."/>
            <person name="Orvis J."/>
            <person name="Tretina K."/>
            <person name="Chibucos M."/>
            <person name="Ott S."/>
            <person name="Sadzewicz L."/>
            <person name="Sengamalay N."/>
            <person name="Shetty A.C."/>
            <person name="Su Q."/>
            <person name="Tallon L."/>
            <person name="Fraser C.M."/>
            <person name="Frutos R."/>
            <person name="Molina D.M."/>
            <person name="Krause P.J."/>
            <person name="Ben Mamoun C."/>
        </authorList>
    </citation>
    <scope>NUCLEOTIDE SEQUENCE [LARGE SCALE GENOMIC DNA]</scope>
    <source>
        <strain evidence="2 3">RI</strain>
    </source>
</reference>
<keyword evidence="3" id="KW-1185">Reference proteome</keyword>
<dbReference type="Pfam" id="PF06221">
    <property type="entry name" value="zf-C2HC5"/>
    <property type="match status" value="1"/>
</dbReference>
<dbReference type="AlphaFoldDB" id="A0A1R4AB64"/>
<dbReference type="VEuPathDB" id="PiroplasmaDB:BMR1_03g00545"/>
<accession>A0A1R4AB64</accession>
<dbReference type="GO" id="GO:0180022">
    <property type="term" value="C:RQC-trigger complex"/>
    <property type="evidence" value="ECO:0007669"/>
    <property type="project" value="InterPro"/>
</dbReference>
<reference evidence="2 3" key="1">
    <citation type="journal article" date="2012" name="Nucleic Acids Res.">
        <title>Sequencing of the smallest Apicomplexan genome from the human pathogen Babesia microti.</title>
        <authorList>
            <person name="Cornillot E."/>
            <person name="Hadj-Kaddour K."/>
            <person name="Dassouli A."/>
            <person name="Noel B."/>
            <person name="Ranwez V."/>
            <person name="Vacherie B."/>
            <person name="Augagneur Y."/>
            <person name="Bres V."/>
            <person name="Duclos A."/>
            <person name="Randazzo S."/>
            <person name="Carcy B."/>
            <person name="Debierre-Grockiego F."/>
            <person name="Delbecq S."/>
            <person name="Moubri-Menage K."/>
            <person name="Shams-Eldin H."/>
            <person name="Usmani-Brown S."/>
            <person name="Bringaud F."/>
            <person name="Wincker P."/>
            <person name="Vivares C.P."/>
            <person name="Schwarz R.T."/>
            <person name="Schetters T.P."/>
            <person name="Krause P.J."/>
            <person name="Gorenflot A."/>
            <person name="Berry V."/>
            <person name="Barbe V."/>
            <person name="Ben Mamoun C."/>
        </authorList>
    </citation>
    <scope>NUCLEOTIDE SEQUENCE [LARGE SCALE GENOMIC DNA]</scope>
    <source>
        <strain evidence="2 3">RI</strain>
    </source>
</reference>
<dbReference type="RefSeq" id="XP_021338433.1">
    <property type="nucleotide sequence ID" value="XM_021481844.1"/>
</dbReference>
<dbReference type="GeneID" id="24424744"/>
<dbReference type="EMBL" id="LN871598">
    <property type="protein sequence ID" value="SJK86251.1"/>
    <property type="molecule type" value="Genomic_DNA"/>
</dbReference>
<dbReference type="KEGG" id="bmic:BMR1_03g00545"/>
<dbReference type="GO" id="GO:0072344">
    <property type="term" value="P:rescue of stalled ribosome"/>
    <property type="evidence" value="ECO:0007669"/>
    <property type="project" value="InterPro"/>
</dbReference>
<evidence type="ECO:0000259" key="1">
    <source>
        <dbReference type="Pfam" id="PF06221"/>
    </source>
</evidence>